<proteinExistence type="predicted"/>
<gene>
    <name evidence="1" type="ORF">ISP01_08670</name>
</gene>
<reference evidence="1" key="1">
    <citation type="submission" date="2020-10" db="EMBL/GenBank/DDBJ databases">
        <title>Dehalococcoides mccartyi of a TCE/Cr reducing biochatode.</title>
        <authorList>
            <person name="Matturro B."/>
        </authorList>
    </citation>
    <scope>NUCLEOTIDE SEQUENCE</scope>
    <source>
        <strain evidence="1">Bin4</strain>
    </source>
</reference>
<protein>
    <submittedName>
        <fullName evidence="1">Uncharacterized protein</fullName>
    </submittedName>
</protein>
<dbReference type="Proteomes" id="UP000658733">
    <property type="component" value="Unassembled WGS sequence"/>
</dbReference>
<organism evidence="1 2">
    <name type="scientific">Methanobrevibacter arboriphilus</name>
    <dbReference type="NCBI Taxonomy" id="39441"/>
    <lineage>
        <taxon>Archaea</taxon>
        <taxon>Methanobacteriati</taxon>
        <taxon>Methanobacteriota</taxon>
        <taxon>Methanomada group</taxon>
        <taxon>Methanobacteria</taxon>
        <taxon>Methanobacteriales</taxon>
        <taxon>Methanobacteriaceae</taxon>
        <taxon>Methanobrevibacter</taxon>
    </lineage>
</organism>
<evidence type="ECO:0000313" key="1">
    <source>
        <dbReference type="EMBL" id="MBF4469460.1"/>
    </source>
</evidence>
<evidence type="ECO:0000313" key="2">
    <source>
        <dbReference type="Proteomes" id="UP000658733"/>
    </source>
</evidence>
<dbReference type="RefSeq" id="WP_278523977.1">
    <property type="nucleotide sequence ID" value="NZ_JADIIN010000068.1"/>
</dbReference>
<dbReference type="EMBL" id="JADIIN010000068">
    <property type="protein sequence ID" value="MBF4469460.1"/>
    <property type="molecule type" value="Genomic_DNA"/>
</dbReference>
<accession>A0A843ARU5</accession>
<dbReference type="AlphaFoldDB" id="A0A843ARU5"/>
<name>A0A843ARU5_METAZ</name>
<sequence length="88" mass="10567">MALPSTVKIGDDFETIKIKFNEFKEQLTEKDKQIYIKKVVEKELSFLKDNLHRHMFLTHLTDEQKQIQIDHLESILIYEAILEDFEED</sequence>
<comment type="caution">
    <text evidence="1">The sequence shown here is derived from an EMBL/GenBank/DDBJ whole genome shotgun (WGS) entry which is preliminary data.</text>
</comment>